<keyword evidence="4" id="KW-1185">Reference proteome</keyword>
<feature type="region of interest" description="Disordered" evidence="2">
    <location>
        <begin position="1"/>
        <end position="36"/>
    </location>
</feature>
<accession>A0A015KI82</accession>
<dbReference type="SMR" id="A0A015KI82"/>
<feature type="coiled-coil region" evidence="1">
    <location>
        <begin position="266"/>
        <end position="339"/>
    </location>
</feature>
<feature type="compositionally biased region" description="Polar residues" evidence="2">
    <location>
        <begin position="21"/>
        <end position="30"/>
    </location>
</feature>
<dbReference type="Gene3D" id="1.20.1170.10">
    <property type="match status" value="1"/>
</dbReference>
<keyword evidence="1" id="KW-0175">Coiled coil</keyword>
<sequence>MTNFDESQSEFHNDDPFENYENAQDDTPPNMTDFGKKTRSVMENFKRCCEEFKFDNNMIMEFTVHQIKEQRKIFRKFVKGSTKFSENLEEYANDILFFADSFKNNRYSNEEYLEILNDLLIKSKENDRLIKELKNIIVTKEKNVNETEDMGKILEDIKNYEPTNFGIVNKLTMIEIFLSEYIVIIEQHPYLIESDTNIKIVKEEIEKNNCKASSYTFGTIAVIAGIGCLVGPAAATTAAAAEGIATFFGSSLAINTFCSFVEYIRAGKKEGKIKDLEKELDIEVDELVRKIKSFTKNLYLIIEEISPIERFWESQILRINDLIKKLEKLEEVEKRYKKDKIVNSIEKKWKDVERECQIYSKVMKDILNKEN</sequence>
<proteinExistence type="predicted"/>
<evidence type="ECO:0000313" key="3">
    <source>
        <dbReference type="EMBL" id="EXX67224.1"/>
    </source>
</evidence>
<reference evidence="3 4" key="1">
    <citation type="submission" date="2014-02" db="EMBL/GenBank/DDBJ databases">
        <title>Single nucleus genome sequencing reveals high similarity among nuclei of an endomycorrhizal fungus.</title>
        <authorList>
            <person name="Lin K."/>
            <person name="Geurts R."/>
            <person name="Zhang Z."/>
            <person name="Limpens E."/>
            <person name="Saunders D.G."/>
            <person name="Mu D."/>
            <person name="Pang E."/>
            <person name="Cao H."/>
            <person name="Cha H."/>
            <person name="Lin T."/>
            <person name="Zhou Q."/>
            <person name="Shang Y."/>
            <person name="Li Y."/>
            <person name="Ivanov S."/>
            <person name="Sharma T."/>
            <person name="Velzen R.V."/>
            <person name="Ruijter N.D."/>
            <person name="Aanen D.K."/>
            <person name="Win J."/>
            <person name="Kamoun S."/>
            <person name="Bisseling T."/>
            <person name="Huang S."/>
        </authorList>
    </citation>
    <scope>NUCLEOTIDE SEQUENCE [LARGE SCALE GENOMIC DNA]</scope>
    <source>
        <strain evidence="4">DAOM197198w</strain>
    </source>
</reference>
<name>A0A015KI82_RHIIW</name>
<comment type="caution">
    <text evidence="3">The sequence shown here is derived from an EMBL/GenBank/DDBJ whole genome shotgun (WGS) entry which is preliminary data.</text>
</comment>
<evidence type="ECO:0000256" key="2">
    <source>
        <dbReference type="SAM" id="MobiDB-lite"/>
    </source>
</evidence>
<protein>
    <submittedName>
        <fullName evidence="3">Uncharacterized protein</fullName>
    </submittedName>
</protein>
<dbReference type="OrthoDB" id="2338964at2759"/>
<dbReference type="AlphaFoldDB" id="A0A015KI82"/>
<gene>
    <name evidence="3" type="ORF">RirG_116300</name>
</gene>
<dbReference type="Proteomes" id="UP000022910">
    <property type="component" value="Unassembled WGS sequence"/>
</dbReference>
<dbReference type="EMBL" id="JEMT01017918">
    <property type="protein sequence ID" value="EXX67224.1"/>
    <property type="molecule type" value="Genomic_DNA"/>
</dbReference>
<evidence type="ECO:0000313" key="4">
    <source>
        <dbReference type="Proteomes" id="UP000022910"/>
    </source>
</evidence>
<dbReference type="HOGENOM" id="CLU_652365_0_0_1"/>
<organism evidence="3 4">
    <name type="scientific">Rhizophagus irregularis (strain DAOM 197198w)</name>
    <name type="common">Glomus intraradices</name>
    <dbReference type="NCBI Taxonomy" id="1432141"/>
    <lineage>
        <taxon>Eukaryota</taxon>
        <taxon>Fungi</taxon>
        <taxon>Fungi incertae sedis</taxon>
        <taxon>Mucoromycota</taxon>
        <taxon>Glomeromycotina</taxon>
        <taxon>Glomeromycetes</taxon>
        <taxon>Glomerales</taxon>
        <taxon>Glomeraceae</taxon>
        <taxon>Rhizophagus</taxon>
    </lineage>
</organism>
<evidence type="ECO:0000256" key="1">
    <source>
        <dbReference type="SAM" id="Coils"/>
    </source>
</evidence>